<dbReference type="Proteomes" id="UP000265520">
    <property type="component" value="Unassembled WGS sequence"/>
</dbReference>
<evidence type="ECO:0000313" key="2">
    <source>
        <dbReference type="EMBL" id="MCI41159.1"/>
    </source>
</evidence>
<dbReference type="AlphaFoldDB" id="A0A392RXN6"/>
<feature type="non-terminal residue" evidence="2">
    <location>
        <position position="1"/>
    </location>
</feature>
<proteinExistence type="predicted"/>
<reference evidence="2 3" key="1">
    <citation type="journal article" date="2018" name="Front. Plant Sci.">
        <title>Red Clover (Trifolium pratense) and Zigzag Clover (T. medium) - A Picture of Genomic Similarities and Differences.</title>
        <authorList>
            <person name="Dluhosova J."/>
            <person name="Istvanek J."/>
            <person name="Nedelnik J."/>
            <person name="Repkova J."/>
        </authorList>
    </citation>
    <scope>NUCLEOTIDE SEQUENCE [LARGE SCALE GENOMIC DNA]</scope>
    <source>
        <strain evidence="3">cv. 10/8</strain>
        <tissue evidence="2">Leaf</tissue>
    </source>
</reference>
<name>A0A392RXN6_9FABA</name>
<sequence length="114" mass="13350">SPFWQALMAQREQVPAYFYPRYPTMADFDAAHEMRIQSMNEVHEVNRATYIRQRDAAGSSHAGSSQGRFPSDLPRFDHDHNRPEDDWWSFLPPYPLYSSPPIFTFVGLLLCYCF</sequence>
<organism evidence="2 3">
    <name type="scientific">Trifolium medium</name>
    <dbReference type="NCBI Taxonomy" id="97028"/>
    <lineage>
        <taxon>Eukaryota</taxon>
        <taxon>Viridiplantae</taxon>
        <taxon>Streptophyta</taxon>
        <taxon>Embryophyta</taxon>
        <taxon>Tracheophyta</taxon>
        <taxon>Spermatophyta</taxon>
        <taxon>Magnoliopsida</taxon>
        <taxon>eudicotyledons</taxon>
        <taxon>Gunneridae</taxon>
        <taxon>Pentapetalae</taxon>
        <taxon>rosids</taxon>
        <taxon>fabids</taxon>
        <taxon>Fabales</taxon>
        <taxon>Fabaceae</taxon>
        <taxon>Papilionoideae</taxon>
        <taxon>50 kb inversion clade</taxon>
        <taxon>NPAAA clade</taxon>
        <taxon>Hologalegina</taxon>
        <taxon>IRL clade</taxon>
        <taxon>Trifolieae</taxon>
        <taxon>Trifolium</taxon>
    </lineage>
</organism>
<feature type="region of interest" description="Disordered" evidence="1">
    <location>
        <begin position="54"/>
        <end position="76"/>
    </location>
</feature>
<evidence type="ECO:0000313" key="3">
    <source>
        <dbReference type="Proteomes" id="UP000265520"/>
    </source>
</evidence>
<dbReference type="EMBL" id="LXQA010288563">
    <property type="protein sequence ID" value="MCI41159.1"/>
    <property type="molecule type" value="Genomic_DNA"/>
</dbReference>
<evidence type="ECO:0000256" key="1">
    <source>
        <dbReference type="SAM" id="MobiDB-lite"/>
    </source>
</evidence>
<accession>A0A392RXN6</accession>
<feature type="compositionally biased region" description="Low complexity" evidence="1">
    <location>
        <begin position="56"/>
        <end position="67"/>
    </location>
</feature>
<protein>
    <submittedName>
        <fullName evidence="2">Uncharacterized protein</fullName>
    </submittedName>
</protein>
<comment type="caution">
    <text evidence="2">The sequence shown here is derived from an EMBL/GenBank/DDBJ whole genome shotgun (WGS) entry which is preliminary data.</text>
</comment>
<keyword evidence="3" id="KW-1185">Reference proteome</keyword>